<keyword evidence="4" id="KW-0812">Transmembrane</keyword>
<dbReference type="RefSeq" id="WP_257913130.1">
    <property type="nucleotide sequence ID" value="NZ_JANPWE010000003.1"/>
</dbReference>
<sequence>MECQVAKLKIFSFLDQELSTQEEEALFEHLAQCPECSLEFDNLEATHHLIQQALIPVVPPPDLTERIMAQIPLSAEPRHTPSVSRETVGKSYLSWLLQKGKELWGKGQFRVAFVTVGIFALFAATGIIDTFLQQVPLKLNPEHDIAQVEPGNQGQVKPGNQEDPGSQDEPVTDPESEVKEPIPQDGPSSKEQGTPEPAPPDNEPKQRKDQDKASAKEETTTKIPQQPAKVVPDQKTNLVELPKASAVEEQQVTAIEVKPLLEGNTQRVSHPVLSKDGSSIHYLYDNAGVEEEWEISLASGAVPQKAESLLIQNGENKDQGGQIPQWINELAMVQEAKSKKVTWSPDKRQVAVNLDSPGTDYDGLWIGEADGSMMTHVTDEGGGAHLVWSPNSSKIAFTDRAKHLSVLYLKENLLIQLTGAGESWRNLNHLFWIPGGRELIFEGQRAADQTPGIFRVTLP</sequence>
<evidence type="ECO:0000256" key="3">
    <source>
        <dbReference type="SAM" id="MobiDB-lite"/>
    </source>
</evidence>
<keyword evidence="4" id="KW-0472">Membrane</keyword>
<organism evidence="6 7">
    <name type="scientific">Dehalobacterium formicoaceticum</name>
    <dbReference type="NCBI Taxonomy" id="51515"/>
    <lineage>
        <taxon>Bacteria</taxon>
        <taxon>Bacillati</taxon>
        <taxon>Bacillota</taxon>
        <taxon>Clostridia</taxon>
        <taxon>Eubacteriales</taxon>
        <taxon>Peptococcaceae</taxon>
        <taxon>Dehalobacterium</taxon>
    </lineage>
</organism>
<feature type="domain" description="Putative zinc-finger" evidence="5">
    <location>
        <begin position="3"/>
        <end position="36"/>
    </location>
</feature>
<keyword evidence="7" id="KW-1185">Reference proteome</keyword>
<proteinExistence type="inferred from homology"/>
<evidence type="ECO:0000313" key="6">
    <source>
        <dbReference type="EMBL" id="MCR6545459.1"/>
    </source>
</evidence>
<evidence type="ECO:0000256" key="4">
    <source>
        <dbReference type="SAM" id="Phobius"/>
    </source>
</evidence>
<dbReference type="SUPFAM" id="SSF82171">
    <property type="entry name" value="DPP6 N-terminal domain-like"/>
    <property type="match status" value="1"/>
</dbReference>
<keyword evidence="4" id="KW-1133">Transmembrane helix</keyword>
<feature type="transmembrane region" description="Helical" evidence="4">
    <location>
        <begin position="111"/>
        <end position="132"/>
    </location>
</feature>
<comment type="similarity">
    <text evidence="1">Belongs to the zinc-associated anti-sigma factor (ZAS) superfamily. Anti-sigma-W factor family.</text>
</comment>
<dbReference type="InterPro" id="IPR041916">
    <property type="entry name" value="Anti_sigma_zinc_sf"/>
</dbReference>
<evidence type="ECO:0000256" key="1">
    <source>
        <dbReference type="ARBA" id="ARBA00024353"/>
    </source>
</evidence>
<dbReference type="Proteomes" id="UP001524944">
    <property type="component" value="Unassembled WGS sequence"/>
</dbReference>
<dbReference type="InterPro" id="IPR011042">
    <property type="entry name" value="6-blade_b-propeller_TolB-like"/>
</dbReference>
<feature type="region of interest" description="Disordered" evidence="3">
    <location>
        <begin position="148"/>
        <end position="234"/>
    </location>
</feature>
<comment type="caution">
    <text evidence="6">The sequence shown here is derived from an EMBL/GenBank/DDBJ whole genome shotgun (WGS) entry which is preliminary data.</text>
</comment>
<reference evidence="6 7" key="1">
    <citation type="submission" date="2022-08" db="EMBL/GenBank/DDBJ databases">
        <title>Proteogenomics of the novel Dehalobacterium formicoaceticum strain EZ94 highlights a key role of methyltransferases during anaerobic dichloromethane degradation.</title>
        <authorList>
            <person name="Wasmund K."/>
        </authorList>
    </citation>
    <scope>NUCLEOTIDE SEQUENCE [LARGE SCALE GENOMIC DNA]</scope>
    <source>
        <strain evidence="6 7">EZ94</strain>
    </source>
</reference>
<dbReference type="EMBL" id="JANPWE010000003">
    <property type="protein sequence ID" value="MCR6545459.1"/>
    <property type="molecule type" value="Genomic_DNA"/>
</dbReference>
<evidence type="ECO:0000313" key="7">
    <source>
        <dbReference type="Proteomes" id="UP001524944"/>
    </source>
</evidence>
<name>A0ABT1Y3L3_9FIRM</name>
<accession>A0ABT1Y3L3</accession>
<protein>
    <recommendedName>
        <fullName evidence="2">Anti-sigma-W factor RsiW</fullName>
    </recommendedName>
</protein>
<feature type="compositionally biased region" description="Basic and acidic residues" evidence="3">
    <location>
        <begin position="202"/>
        <end position="220"/>
    </location>
</feature>
<gene>
    <name evidence="6" type="ORF">NVS47_08000</name>
</gene>
<dbReference type="InterPro" id="IPR027383">
    <property type="entry name" value="Znf_put"/>
</dbReference>
<dbReference type="Pfam" id="PF13490">
    <property type="entry name" value="zf-HC2"/>
    <property type="match status" value="1"/>
</dbReference>
<evidence type="ECO:0000259" key="5">
    <source>
        <dbReference type="Pfam" id="PF13490"/>
    </source>
</evidence>
<evidence type="ECO:0000256" key="2">
    <source>
        <dbReference type="ARBA" id="ARBA00024438"/>
    </source>
</evidence>
<dbReference type="Gene3D" id="1.10.10.1320">
    <property type="entry name" value="Anti-sigma factor, zinc-finger domain"/>
    <property type="match status" value="1"/>
</dbReference>
<dbReference type="Gene3D" id="2.120.10.30">
    <property type="entry name" value="TolB, C-terminal domain"/>
    <property type="match status" value="1"/>
</dbReference>